<sequence>MRGRVRLTWATGLVIGALMTGLTACTGDSGGSGEDKAEACADGTYAWSGVRREQRLTALSDPIRFKKKTATYSARLEPVGDTVYRPSVTGTPEGADAAGVIKALGKHLKVDEPLAGPSETERPRDDHYFESATGDHFGAYYSWAAIDLVEADFTHTCGDGEPAKGHVRTWEGTGAGFLPCSMSSDEEAGRLAAEQTCPAGSEAAQDL</sequence>
<feature type="chain" id="PRO_5047231535" description="Lipoprotein" evidence="1">
    <location>
        <begin position="25"/>
        <end position="207"/>
    </location>
</feature>
<evidence type="ECO:0008006" key="4">
    <source>
        <dbReference type="Google" id="ProtNLM"/>
    </source>
</evidence>
<dbReference type="RefSeq" id="WP_215118769.1">
    <property type="nucleotide sequence ID" value="NZ_CP075896.1"/>
</dbReference>
<evidence type="ECO:0000313" key="2">
    <source>
        <dbReference type="EMBL" id="QWB23273.1"/>
    </source>
</evidence>
<dbReference type="Proteomes" id="UP000679629">
    <property type="component" value="Chromosome"/>
</dbReference>
<name>A0ABX8FQ49_9ACTN</name>
<dbReference type="PROSITE" id="PS51257">
    <property type="entry name" value="PROKAR_LIPOPROTEIN"/>
    <property type="match status" value="1"/>
</dbReference>
<gene>
    <name evidence="2" type="ORF">KJK29_12050</name>
</gene>
<evidence type="ECO:0000256" key="1">
    <source>
        <dbReference type="SAM" id="SignalP"/>
    </source>
</evidence>
<dbReference type="EMBL" id="CP075896">
    <property type="protein sequence ID" value="QWB23273.1"/>
    <property type="molecule type" value="Genomic_DNA"/>
</dbReference>
<reference evidence="3" key="1">
    <citation type="submission" date="2021-05" db="EMBL/GenBank/DDBJ databases">
        <title>Direct Submission.</title>
        <authorList>
            <person name="Li K."/>
            <person name="Gao J."/>
        </authorList>
    </citation>
    <scope>NUCLEOTIDE SEQUENCE [LARGE SCALE GENOMIC DNA]</scope>
    <source>
        <strain evidence="3">MG62</strain>
    </source>
</reference>
<protein>
    <recommendedName>
        <fullName evidence="4">Lipoprotein</fullName>
    </recommendedName>
</protein>
<organism evidence="2 3">
    <name type="scientific">Streptomyces koelreuteriae</name>
    <dbReference type="NCBI Taxonomy" id="2838015"/>
    <lineage>
        <taxon>Bacteria</taxon>
        <taxon>Bacillati</taxon>
        <taxon>Actinomycetota</taxon>
        <taxon>Actinomycetes</taxon>
        <taxon>Kitasatosporales</taxon>
        <taxon>Streptomycetaceae</taxon>
        <taxon>Streptomyces</taxon>
    </lineage>
</organism>
<evidence type="ECO:0000313" key="3">
    <source>
        <dbReference type="Proteomes" id="UP000679629"/>
    </source>
</evidence>
<accession>A0ABX8FQ49</accession>
<feature type="signal peptide" evidence="1">
    <location>
        <begin position="1"/>
        <end position="24"/>
    </location>
</feature>
<keyword evidence="3" id="KW-1185">Reference proteome</keyword>
<keyword evidence="1" id="KW-0732">Signal</keyword>
<proteinExistence type="predicted"/>